<proteinExistence type="predicted"/>
<accession>A0A814PJP0</accession>
<dbReference type="EMBL" id="CAJNOQ010005652">
    <property type="protein sequence ID" value="CAF1106546.1"/>
    <property type="molecule type" value="Genomic_DNA"/>
</dbReference>
<comment type="caution">
    <text evidence="2">The sequence shown here is derived from an EMBL/GenBank/DDBJ whole genome shotgun (WGS) entry which is preliminary data.</text>
</comment>
<dbReference type="Proteomes" id="UP000681722">
    <property type="component" value="Unassembled WGS sequence"/>
</dbReference>
<dbReference type="EMBL" id="CAJOBC010005653">
    <property type="protein sequence ID" value="CAF3871221.1"/>
    <property type="molecule type" value="Genomic_DNA"/>
</dbReference>
<dbReference type="AlphaFoldDB" id="A0A814PJP0"/>
<gene>
    <name evidence="2" type="ORF">GPM918_LOCUS19018</name>
    <name evidence="3" type="ORF">SRO942_LOCUS19016</name>
</gene>
<evidence type="ECO:0000256" key="1">
    <source>
        <dbReference type="SAM" id="MobiDB-lite"/>
    </source>
</evidence>
<evidence type="ECO:0000313" key="3">
    <source>
        <dbReference type="EMBL" id="CAF3871221.1"/>
    </source>
</evidence>
<keyword evidence="4" id="KW-1185">Reference proteome</keyword>
<feature type="region of interest" description="Disordered" evidence="1">
    <location>
        <begin position="60"/>
        <end position="79"/>
    </location>
</feature>
<protein>
    <submittedName>
        <fullName evidence="2">Uncharacterized protein</fullName>
    </submittedName>
</protein>
<reference evidence="2" key="1">
    <citation type="submission" date="2021-02" db="EMBL/GenBank/DDBJ databases">
        <authorList>
            <person name="Nowell W R."/>
        </authorList>
    </citation>
    <scope>NUCLEOTIDE SEQUENCE</scope>
</reference>
<evidence type="ECO:0000313" key="4">
    <source>
        <dbReference type="Proteomes" id="UP000663829"/>
    </source>
</evidence>
<evidence type="ECO:0000313" key="2">
    <source>
        <dbReference type="EMBL" id="CAF1106546.1"/>
    </source>
</evidence>
<sequence>MYCNSDPFTPAANMCINGQVWSFENLTTSGYKIDDIQKWPVPVEIVEDYTMYENGTLQDTGSSTTKNNLSLIEQTNQKL</sequence>
<organism evidence="2 4">
    <name type="scientific">Didymodactylos carnosus</name>
    <dbReference type="NCBI Taxonomy" id="1234261"/>
    <lineage>
        <taxon>Eukaryota</taxon>
        <taxon>Metazoa</taxon>
        <taxon>Spiralia</taxon>
        <taxon>Gnathifera</taxon>
        <taxon>Rotifera</taxon>
        <taxon>Eurotatoria</taxon>
        <taxon>Bdelloidea</taxon>
        <taxon>Philodinida</taxon>
        <taxon>Philodinidae</taxon>
        <taxon>Didymodactylos</taxon>
    </lineage>
</organism>
<name>A0A814PJP0_9BILA</name>
<dbReference type="Proteomes" id="UP000663829">
    <property type="component" value="Unassembled WGS sequence"/>
</dbReference>